<dbReference type="SMART" id="SM00382">
    <property type="entry name" value="AAA"/>
    <property type="match status" value="1"/>
</dbReference>
<dbReference type="InterPro" id="IPR003593">
    <property type="entry name" value="AAA+_ATPase"/>
</dbReference>
<evidence type="ECO:0000256" key="4">
    <source>
        <dbReference type="ARBA" id="ARBA00022741"/>
    </source>
</evidence>
<dbReference type="PROSITE" id="PS00211">
    <property type="entry name" value="ABC_TRANSPORTER_1"/>
    <property type="match status" value="1"/>
</dbReference>
<comment type="caution">
    <text evidence="11">The sequence shown here is derived from an EMBL/GenBank/DDBJ whole genome shotgun (WGS) entry which is preliminary data.</text>
</comment>
<evidence type="ECO:0000256" key="5">
    <source>
        <dbReference type="ARBA" id="ARBA00022840"/>
    </source>
</evidence>
<feature type="non-terminal residue" evidence="11">
    <location>
        <position position="1"/>
    </location>
</feature>
<dbReference type="Proteomes" id="UP001407347">
    <property type="component" value="Unassembled WGS sequence"/>
</dbReference>
<dbReference type="InterPro" id="IPR039421">
    <property type="entry name" value="Type_1_exporter"/>
</dbReference>
<evidence type="ECO:0000256" key="2">
    <source>
        <dbReference type="ARBA" id="ARBA00005417"/>
    </source>
</evidence>
<dbReference type="InterPro" id="IPR017871">
    <property type="entry name" value="ABC_transporter-like_CS"/>
</dbReference>
<comment type="similarity">
    <text evidence="2">Belongs to the ABC transporter superfamily.</text>
</comment>
<reference evidence="11 12" key="1">
    <citation type="journal article" date="2023" name="PLoS ONE">
        <title>Complete genome assembly of Hawai'i environmental nontuberculous mycobacteria reveals unexpected co-isolation with methylobacteria.</title>
        <authorList>
            <person name="Hendrix J."/>
            <person name="Epperson L.E."/>
            <person name="Tong E.I."/>
            <person name="Chan Y.L."/>
            <person name="Hasan N.A."/>
            <person name="Dawrs S.N."/>
            <person name="Norton G.J."/>
            <person name="Virdi R."/>
            <person name="Crooks J.L."/>
            <person name="Chan E.D."/>
            <person name="Honda J.R."/>
            <person name="Strong M."/>
        </authorList>
    </citation>
    <scope>NUCLEOTIDE SEQUENCE [LARGE SCALE GENOMIC DNA]</scope>
    <source>
        <strain evidence="11 12">NJH_HI04-1</strain>
    </source>
</reference>
<evidence type="ECO:0000256" key="8">
    <source>
        <dbReference type="SAM" id="Phobius"/>
    </source>
</evidence>
<name>A0ABV0A735_9HYPH</name>
<dbReference type="PANTHER" id="PTHR24221:SF606">
    <property type="entry name" value="COLICIN V SECRETION-PROCESSING ATP-BINDING PROTEIN"/>
    <property type="match status" value="1"/>
</dbReference>
<keyword evidence="12" id="KW-1185">Reference proteome</keyword>
<comment type="subcellular location">
    <subcellularLocation>
        <location evidence="1">Cell membrane</location>
        <topology evidence="1">Multi-pass membrane protein</topology>
    </subcellularLocation>
</comment>
<dbReference type="Gene3D" id="3.40.50.300">
    <property type="entry name" value="P-loop containing nucleotide triphosphate hydrolases"/>
    <property type="match status" value="1"/>
</dbReference>
<evidence type="ECO:0000259" key="9">
    <source>
        <dbReference type="PROSITE" id="PS50893"/>
    </source>
</evidence>
<accession>A0ABV0A735</accession>
<dbReference type="Pfam" id="PF00005">
    <property type="entry name" value="ABC_tran"/>
    <property type="match status" value="1"/>
</dbReference>
<dbReference type="InterPro" id="IPR011527">
    <property type="entry name" value="ABC1_TM_dom"/>
</dbReference>
<evidence type="ECO:0000256" key="6">
    <source>
        <dbReference type="ARBA" id="ARBA00022989"/>
    </source>
</evidence>
<evidence type="ECO:0000313" key="12">
    <source>
        <dbReference type="Proteomes" id="UP001407347"/>
    </source>
</evidence>
<dbReference type="InterPro" id="IPR003439">
    <property type="entry name" value="ABC_transporter-like_ATP-bd"/>
</dbReference>
<gene>
    <name evidence="11" type="ORF">PUR29_35830</name>
</gene>
<organism evidence="11 12">
    <name type="scientific">Methylobacterium ajmalii</name>
    <dbReference type="NCBI Taxonomy" id="2738439"/>
    <lineage>
        <taxon>Bacteria</taxon>
        <taxon>Pseudomonadati</taxon>
        <taxon>Pseudomonadota</taxon>
        <taxon>Alphaproteobacteria</taxon>
        <taxon>Hyphomicrobiales</taxon>
        <taxon>Methylobacteriaceae</taxon>
        <taxon>Methylobacterium</taxon>
    </lineage>
</organism>
<feature type="transmembrane region" description="Helical" evidence="8">
    <location>
        <begin position="12"/>
        <end position="40"/>
    </location>
</feature>
<evidence type="ECO:0000259" key="10">
    <source>
        <dbReference type="PROSITE" id="PS50929"/>
    </source>
</evidence>
<keyword evidence="4" id="KW-0547">Nucleotide-binding</keyword>
<evidence type="ECO:0000256" key="3">
    <source>
        <dbReference type="ARBA" id="ARBA00022692"/>
    </source>
</evidence>
<protein>
    <submittedName>
        <fullName evidence="11">ATP-binding cassette domain-containing protein</fullName>
    </submittedName>
</protein>
<dbReference type="SUPFAM" id="SSF90123">
    <property type="entry name" value="ABC transporter transmembrane region"/>
    <property type="match status" value="1"/>
</dbReference>
<proteinExistence type="inferred from homology"/>
<dbReference type="PROSITE" id="PS50893">
    <property type="entry name" value="ABC_TRANSPORTER_2"/>
    <property type="match status" value="1"/>
</dbReference>
<dbReference type="GO" id="GO:0005524">
    <property type="term" value="F:ATP binding"/>
    <property type="evidence" value="ECO:0007669"/>
    <property type="project" value="UniProtKB-KW"/>
</dbReference>
<dbReference type="EMBL" id="JAQYXP010000007">
    <property type="protein sequence ID" value="MEN3238811.1"/>
    <property type="molecule type" value="Genomic_DNA"/>
</dbReference>
<evidence type="ECO:0000256" key="7">
    <source>
        <dbReference type="ARBA" id="ARBA00023136"/>
    </source>
</evidence>
<feature type="domain" description="ABC transmembrane type-1" evidence="10">
    <location>
        <begin position="1"/>
        <end position="54"/>
    </location>
</feature>
<keyword evidence="6 8" id="KW-1133">Transmembrane helix</keyword>
<evidence type="ECO:0000256" key="1">
    <source>
        <dbReference type="ARBA" id="ARBA00004651"/>
    </source>
</evidence>
<dbReference type="RefSeq" id="WP_346013836.1">
    <property type="nucleotide sequence ID" value="NZ_JAQYXP010000007.1"/>
</dbReference>
<keyword evidence="7 8" id="KW-0472">Membrane</keyword>
<feature type="domain" description="ABC transporter" evidence="9">
    <location>
        <begin position="90"/>
        <end position="296"/>
    </location>
</feature>
<dbReference type="InterPro" id="IPR027417">
    <property type="entry name" value="P-loop_NTPase"/>
</dbReference>
<dbReference type="SUPFAM" id="SSF52540">
    <property type="entry name" value="P-loop containing nucleoside triphosphate hydrolases"/>
    <property type="match status" value="1"/>
</dbReference>
<dbReference type="InterPro" id="IPR036640">
    <property type="entry name" value="ABC1_TM_sf"/>
</dbReference>
<sequence>IATAVSRVASLALSALLVINNQITIGMFVSIGFLQFLFFYRIRSFIDRLIDIQKMRENFKDLATILLEADEKYLFKPRYNKEIVALSGKFSVSNLSFRYSPNDPYVFKNLSFEIAPGEIVAIVGRSGAGKSTLVRLLTGLLTPTSGTIRLDDIELEDIGLANARRNIGTVLQDDHLFSGTIEQNISMFDPNPDEDWIKECAKNAHADGFIKKMTMGYSSMINRSDAGLSGGERQRLLLARALYKQPKILILDEASSHLDVDTEIKINEVLKSIKITRIMIAHRQETISLASKIVRL</sequence>
<dbReference type="PROSITE" id="PS50929">
    <property type="entry name" value="ABC_TM1F"/>
    <property type="match status" value="1"/>
</dbReference>
<keyword evidence="3 8" id="KW-0812">Transmembrane</keyword>
<dbReference type="PANTHER" id="PTHR24221">
    <property type="entry name" value="ATP-BINDING CASSETTE SUB-FAMILY B"/>
    <property type="match status" value="1"/>
</dbReference>
<keyword evidence="5 11" id="KW-0067">ATP-binding</keyword>
<evidence type="ECO:0000313" key="11">
    <source>
        <dbReference type="EMBL" id="MEN3238811.1"/>
    </source>
</evidence>